<dbReference type="InterPro" id="IPR039425">
    <property type="entry name" value="RNA_pol_sigma-70-like"/>
</dbReference>
<sequence length="218" mass="25226">MAVDRVMPKHYEPSDETLLERMRMGEMPAFNTLFERHSRRGVELAATIAADHFTAEEIVSDVFFSFWVRRQELPPISLFQSYFFTAIRYRAKTAAQFRKVGTKIVSLDDYETPPQDSPVDPFQQLHTAELAEALHGLIERLPVQRKLIFKLSRIDGLSYKAIAEVLRISESTVKNQLATAIKTLRNDLSVYPLPFSMLLWLSCSLYRQTIIFPELILW</sequence>
<dbReference type="InterPro" id="IPR013325">
    <property type="entry name" value="RNA_pol_sigma_r2"/>
</dbReference>
<dbReference type="Proteomes" id="UP001207742">
    <property type="component" value="Unassembled WGS sequence"/>
</dbReference>
<keyword evidence="4" id="KW-0804">Transcription</keyword>
<gene>
    <name evidence="6" type="ORF">OL497_25790</name>
</gene>
<dbReference type="PANTHER" id="PTHR43133:SF46">
    <property type="entry name" value="RNA POLYMERASE SIGMA-70 FACTOR ECF SUBFAMILY"/>
    <property type="match status" value="1"/>
</dbReference>
<dbReference type="InterPro" id="IPR013324">
    <property type="entry name" value="RNA_pol_sigma_r3/r4-like"/>
</dbReference>
<organism evidence="6 7">
    <name type="scientific">Chitinophaga nivalis</name>
    <dbReference type="NCBI Taxonomy" id="2991709"/>
    <lineage>
        <taxon>Bacteria</taxon>
        <taxon>Pseudomonadati</taxon>
        <taxon>Bacteroidota</taxon>
        <taxon>Chitinophagia</taxon>
        <taxon>Chitinophagales</taxon>
        <taxon>Chitinophagaceae</taxon>
        <taxon>Chitinophaga</taxon>
    </lineage>
</organism>
<keyword evidence="7" id="KW-1185">Reference proteome</keyword>
<evidence type="ECO:0000256" key="4">
    <source>
        <dbReference type="ARBA" id="ARBA00023163"/>
    </source>
</evidence>
<dbReference type="InterPro" id="IPR014284">
    <property type="entry name" value="RNA_pol_sigma-70_dom"/>
</dbReference>
<dbReference type="Gene3D" id="1.10.1740.10">
    <property type="match status" value="1"/>
</dbReference>
<evidence type="ECO:0000256" key="1">
    <source>
        <dbReference type="ARBA" id="ARBA00010641"/>
    </source>
</evidence>
<dbReference type="InterPro" id="IPR036388">
    <property type="entry name" value="WH-like_DNA-bd_sf"/>
</dbReference>
<comment type="similarity">
    <text evidence="1">Belongs to the sigma-70 factor family. ECF subfamily.</text>
</comment>
<evidence type="ECO:0000313" key="6">
    <source>
        <dbReference type="EMBL" id="MCW3487336.1"/>
    </source>
</evidence>
<protein>
    <submittedName>
        <fullName evidence="6">Sigma-70 family RNA polymerase sigma factor</fullName>
    </submittedName>
</protein>
<dbReference type="NCBIfam" id="TIGR02937">
    <property type="entry name" value="sigma70-ECF"/>
    <property type="match status" value="1"/>
</dbReference>
<dbReference type="CDD" id="cd06171">
    <property type="entry name" value="Sigma70_r4"/>
    <property type="match status" value="1"/>
</dbReference>
<accession>A0ABT3ITL8</accession>
<dbReference type="Gene3D" id="1.10.10.10">
    <property type="entry name" value="Winged helix-like DNA-binding domain superfamily/Winged helix DNA-binding domain"/>
    <property type="match status" value="1"/>
</dbReference>
<feature type="domain" description="RNA polymerase sigma factor 70 region 4 type 2" evidence="5">
    <location>
        <begin position="132"/>
        <end position="184"/>
    </location>
</feature>
<keyword evidence="2" id="KW-0805">Transcription regulation</keyword>
<dbReference type="SUPFAM" id="SSF88946">
    <property type="entry name" value="Sigma2 domain of RNA polymerase sigma factors"/>
    <property type="match status" value="1"/>
</dbReference>
<evidence type="ECO:0000256" key="2">
    <source>
        <dbReference type="ARBA" id="ARBA00023015"/>
    </source>
</evidence>
<reference evidence="6 7" key="1">
    <citation type="submission" date="2022-10" db="EMBL/GenBank/DDBJ databases">
        <title>Chitinophaga nivalis PC15 sp. nov., isolated from Pyeongchang county, South Korea.</title>
        <authorList>
            <person name="Trinh H.N."/>
        </authorList>
    </citation>
    <scope>NUCLEOTIDE SEQUENCE [LARGE SCALE GENOMIC DNA]</scope>
    <source>
        <strain evidence="6 7">PC14</strain>
    </source>
</reference>
<comment type="caution">
    <text evidence="6">The sequence shown here is derived from an EMBL/GenBank/DDBJ whole genome shotgun (WGS) entry which is preliminary data.</text>
</comment>
<keyword evidence="3" id="KW-0731">Sigma factor</keyword>
<dbReference type="Pfam" id="PF08281">
    <property type="entry name" value="Sigma70_r4_2"/>
    <property type="match status" value="1"/>
</dbReference>
<dbReference type="InterPro" id="IPR013249">
    <property type="entry name" value="RNA_pol_sigma70_r4_t2"/>
</dbReference>
<evidence type="ECO:0000259" key="5">
    <source>
        <dbReference type="Pfam" id="PF08281"/>
    </source>
</evidence>
<evidence type="ECO:0000256" key="3">
    <source>
        <dbReference type="ARBA" id="ARBA00023082"/>
    </source>
</evidence>
<name>A0ABT3ITL8_9BACT</name>
<evidence type="ECO:0000313" key="7">
    <source>
        <dbReference type="Proteomes" id="UP001207742"/>
    </source>
</evidence>
<dbReference type="RefSeq" id="WP_264734147.1">
    <property type="nucleotide sequence ID" value="NZ_JAPDNR010000001.1"/>
</dbReference>
<proteinExistence type="inferred from homology"/>
<dbReference type="PANTHER" id="PTHR43133">
    <property type="entry name" value="RNA POLYMERASE ECF-TYPE SIGMA FACTO"/>
    <property type="match status" value="1"/>
</dbReference>
<dbReference type="EMBL" id="JAPDNS010000002">
    <property type="protein sequence ID" value="MCW3487336.1"/>
    <property type="molecule type" value="Genomic_DNA"/>
</dbReference>
<dbReference type="SUPFAM" id="SSF88659">
    <property type="entry name" value="Sigma3 and sigma4 domains of RNA polymerase sigma factors"/>
    <property type="match status" value="1"/>
</dbReference>